<dbReference type="AlphaFoldDB" id="A0ABD3Q273"/>
<gene>
    <name evidence="1" type="ORF">HJC23_009447</name>
</gene>
<organism evidence="1 2">
    <name type="scientific">Cyclotella cryptica</name>
    <dbReference type="NCBI Taxonomy" id="29204"/>
    <lineage>
        <taxon>Eukaryota</taxon>
        <taxon>Sar</taxon>
        <taxon>Stramenopiles</taxon>
        <taxon>Ochrophyta</taxon>
        <taxon>Bacillariophyta</taxon>
        <taxon>Coscinodiscophyceae</taxon>
        <taxon>Thalassiosirophycidae</taxon>
        <taxon>Stephanodiscales</taxon>
        <taxon>Stephanodiscaceae</taxon>
        <taxon>Cyclotella</taxon>
    </lineage>
</organism>
<evidence type="ECO:0000313" key="1">
    <source>
        <dbReference type="EMBL" id="KAL3793964.1"/>
    </source>
</evidence>
<protein>
    <submittedName>
        <fullName evidence="1">Uncharacterized protein</fullName>
    </submittedName>
</protein>
<evidence type="ECO:0000313" key="2">
    <source>
        <dbReference type="Proteomes" id="UP001516023"/>
    </source>
</evidence>
<keyword evidence="2" id="KW-1185">Reference proteome</keyword>
<sequence>MSAPSIPTPSNCYGAWSARYYQSGEIVTGRDGRNYACDPNYFLYCSWTEFEPGTGSYPDYSGLAWNLLPTSCSVPPAPSPSVPTATSPPSKVLIPTALPPAPSDCPSVFADSRIYVAGELTSYGGVIYQCTTSNGRCFQSGYEPFSPLGKEAWKVIGTCSGNPAVTAPPASTTCPPFFDKFVRVYTTGDLASYGNVIYQCITSNGRCIQDGYEPWSPLGVEAWKVVGTCNVTRHLRQRKIE</sequence>
<proteinExistence type="predicted"/>
<name>A0ABD3Q273_9STRA</name>
<accession>A0ABD3Q273</accession>
<dbReference type="EMBL" id="JABMIG020000085">
    <property type="protein sequence ID" value="KAL3793964.1"/>
    <property type="molecule type" value="Genomic_DNA"/>
</dbReference>
<comment type="caution">
    <text evidence="1">The sequence shown here is derived from an EMBL/GenBank/DDBJ whole genome shotgun (WGS) entry which is preliminary data.</text>
</comment>
<dbReference type="Proteomes" id="UP001516023">
    <property type="component" value="Unassembled WGS sequence"/>
</dbReference>
<reference evidence="1 2" key="1">
    <citation type="journal article" date="2020" name="G3 (Bethesda)">
        <title>Improved Reference Genome for Cyclotella cryptica CCMP332, a Model for Cell Wall Morphogenesis, Salinity Adaptation, and Lipid Production in Diatoms (Bacillariophyta).</title>
        <authorList>
            <person name="Roberts W.R."/>
            <person name="Downey K.M."/>
            <person name="Ruck E.C."/>
            <person name="Traller J.C."/>
            <person name="Alverson A.J."/>
        </authorList>
    </citation>
    <scope>NUCLEOTIDE SEQUENCE [LARGE SCALE GENOMIC DNA]</scope>
    <source>
        <strain evidence="1 2">CCMP332</strain>
    </source>
</reference>